<protein>
    <submittedName>
        <fullName evidence="1">Uncharacterized protein</fullName>
    </submittedName>
</protein>
<dbReference type="EMBL" id="CAJVAS010000003">
    <property type="protein sequence ID" value="CAG7608772.1"/>
    <property type="molecule type" value="Genomic_DNA"/>
</dbReference>
<name>A0A916JVU1_9BACL</name>
<dbReference type="RefSeq" id="WP_218090915.1">
    <property type="nucleotide sequence ID" value="NZ_CAJVAS010000003.1"/>
</dbReference>
<reference evidence="1" key="1">
    <citation type="submission" date="2021-06" db="EMBL/GenBank/DDBJ databases">
        <authorList>
            <person name="Criscuolo A."/>
        </authorList>
    </citation>
    <scope>NUCLEOTIDE SEQUENCE</scope>
    <source>
        <strain evidence="1">CIP111600</strain>
    </source>
</reference>
<gene>
    <name evidence="1" type="ORF">PAESOLCIP111_01097</name>
</gene>
<accession>A0A916JVU1</accession>
<organism evidence="1 2">
    <name type="scientific">Paenibacillus solanacearum</name>
    <dbReference type="NCBI Taxonomy" id="2048548"/>
    <lineage>
        <taxon>Bacteria</taxon>
        <taxon>Bacillati</taxon>
        <taxon>Bacillota</taxon>
        <taxon>Bacilli</taxon>
        <taxon>Bacillales</taxon>
        <taxon>Paenibacillaceae</taxon>
        <taxon>Paenibacillus</taxon>
    </lineage>
</organism>
<proteinExistence type="predicted"/>
<dbReference type="Proteomes" id="UP000693672">
    <property type="component" value="Unassembled WGS sequence"/>
</dbReference>
<evidence type="ECO:0000313" key="2">
    <source>
        <dbReference type="Proteomes" id="UP000693672"/>
    </source>
</evidence>
<sequence>MANRDVRLSLFADTDFEGRRIRFTRGGAAVRDARALSFNGMLSSFRLQNVVASREVTLVLWSQTNFRGTRRVFRGSVNVDDLGSFDNRMSSFIVVGRRLTDAQINSITTNNRPPQDVVVIQQ</sequence>
<evidence type="ECO:0000313" key="1">
    <source>
        <dbReference type="EMBL" id="CAG7608772.1"/>
    </source>
</evidence>
<keyword evidence="2" id="KW-1185">Reference proteome</keyword>
<dbReference type="AlphaFoldDB" id="A0A916JVU1"/>
<comment type="caution">
    <text evidence="1">The sequence shown here is derived from an EMBL/GenBank/DDBJ whole genome shotgun (WGS) entry which is preliminary data.</text>
</comment>